<accession>A0ABP4TA22</accession>
<sequence length="297" mass="31373">MSTSTSPQRTHRYLRLAIGGTVVVILVAVLAAVPGFGWLSAISDYFYTPARNAFVGALIAASLALLALSGRGAERVILDAAALFAPLVALVPTVIGSASVPGVDVPCSPCVPPVARPDVANGVVTYLVVLAVVLAVALVLRTLGQAPGSLFSIILGVIVLVLVTVTGLIAPEAFLSFAHVSATVIFFGLIAADAVLNAFWRTSSRTPPRWLRITYIAIAAVLVVDMIVLLAATFARRDADGAAPPWILVGEAVALVVFLLFWILQTWQRWDEDDPASLLPADRRLPPLRRAQATVDR</sequence>
<evidence type="ECO:0000313" key="3">
    <source>
        <dbReference type="Proteomes" id="UP001500596"/>
    </source>
</evidence>
<evidence type="ECO:0000256" key="1">
    <source>
        <dbReference type="SAM" id="Phobius"/>
    </source>
</evidence>
<dbReference type="Proteomes" id="UP001500596">
    <property type="component" value="Unassembled WGS sequence"/>
</dbReference>
<evidence type="ECO:0000313" key="2">
    <source>
        <dbReference type="EMBL" id="GAA1684126.1"/>
    </source>
</evidence>
<protein>
    <recommendedName>
        <fullName evidence="4">DUF998 domain-containing protein</fullName>
    </recommendedName>
</protein>
<keyword evidence="3" id="KW-1185">Reference proteome</keyword>
<evidence type="ECO:0008006" key="4">
    <source>
        <dbReference type="Google" id="ProtNLM"/>
    </source>
</evidence>
<keyword evidence="1" id="KW-1133">Transmembrane helix</keyword>
<feature type="transmembrane region" description="Helical" evidence="1">
    <location>
        <begin position="123"/>
        <end position="143"/>
    </location>
</feature>
<feature type="transmembrane region" description="Helical" evidence="1">
    <location>
        <begin position="246"/>
        <end position="264"/>
    </location>
</feature>
<gene>
    <name evidence="2" type="ORF">GCM10009807_29940</name>
</gene>
<feature type="transmembrane region" description="Helical" evidence="1">
    <location>
        <begin position="176"/>
        <end position="200"/>
    </location>
</feature>
<feature type="transmembrane region" description="Helical" evidence="1">
    <location>
        <begin position="150"/>
        <end position="170"/>
    </location>
</feature>
<organism evidence="2 3">
    <name type="scientific">Microbacterium lacus</name>
    <dbReference type="NCBI Taxonomy" id="415217"/>
    <lineage>
        <taxon>Bacteria</taxon>
        <taxon>Bacillati</taxon>
        <taxon>Actinomycetota</taxon>
        <taxon>Actinomycetes</taxon>
        <taxon>Micrococcales</taxon>
        <taxon>Microbacteriaceae</taxon>
        <taxon>Microbacterium</taxon>
    </lineage>
</organism>
<dbReference type="RefSeq" id="WP_344055686.1">
    <property type="nucleotide sequence ID" value="NZ_BAAAPK010000001.1"/>
</dbReference>
<name>A0ABP4TA22_9MICO</name>
<feature type="transmembrane region" description="Helical" evidence="1">
    <location>
        <begin position="53"/>
        <end position="70"/>
    </location>
</feature>
<dbReference type="EMBL" id="BAAAPK010000001">
    <property type="protein sequence ID" value="GAA1684126.1"/>
    <property type="molecule type" value="Genomic_DNA"/>
</dbReference>
<feature type="transmembrane region" description="Helical" evidence="1">
    <location>
        <begin position="212"/>
        <end position="234"/>
    </location>
</feature>
<keyword evidence="1" id="KW-0472">Membrane</keyword>
<keyword evidence="1" id="KW-0812">Transmembrane</keyword>
<reference evidence="3" key="1">
    <citation type="journal article" date="2019" name="Int. J. Syst. Evol. Microbiol.">
        <title>The Global Catalogue of Microorganisms (GCM) 10K type strain sequencing project: providing services to taxonomists for standard genome sequencing and annotation.</title>
        <authorList>
            <consortium name="The Broad Institute Genomics Platform"/>
            <consortium name="The Broad Institute Genome Sequencing Center for Infectious Disease"/>
            <person name="Wu L."/>
            <person name="Ma J."/>
        </authorList>
    </citation>
    <scope>NUCLEOTIDE SEQUENCE [LARGE SCALE GENOMIC DNA]</scope>
    <source>
        <strain evidence="3">JCM 15575</strain>
    </source>
</reference>
<comment type="caution">
    <text evidence="2">The sequence shown here is derived from an EMBL/GenBank/DDBJ whole genome shotgun (WGS) entry which is preliminary data.</text>
</comment>
<proteinExistence type="predicted"/>
<feature type="transmembrane region" description="Helical" evidence="1">
    <location>
        <begin position="12"/>
        <end position="33"/>
    </location>
</feature>
<feature type="transmembrane region" description="Helical" evidence="1">
    <location>
        <begin position="82"/>
        <end position="103"/>
    </location>
</feature>